<organism evidence="12 13">
    <name type="scientific">Staphylococcus lugdunensis</name>
    <dbReference type="NCBI Taxonomy" id="28035"/>
    <lineage>
        <taxon>Bacteria</taxon>
        <taxon>Bacillati</taxon>
        <taxon>Bacillota</taxon>
        <taxon>Bacilli</taxon>
        <taxon>Bacillales</taxon>
        <taxon>Staphylococcaceae</taxon>
        <taxon>Staphylococcus</taxon>
    </lineage>
</organism>
<reference evidence="12 13" key="1">
    <citation type="journal article" date="2019" name="Sci. Transl. Med.">
        <title>Quorum sensing between bacterial species on the skin protects against epidermal injury in atopic dermatitis.</title>
        <authorList>
            <person name="Williams M.R."/>
        </authorList>
    </citation>
    <scope>NUCLEOTIDE SEQUENCE [LARGE SCALE GENOMIC DNA]</scope>
    <source>
        <strain evidence="12 13">E7</strain>
    </source>
</reference>
<evidence type="ECO:0000256" key="9">
    <source>
        <dbReference type="SAM" id="MobiDB-lite"/>
    </source>
</evidence>
<dbReference type="GO" id="GO:0006508">
    <property type="term" value="P:proteolysis"/>
    <property type="evidence" value="ECO:0007669"/>
    <property type="project" value="UniProtKB-KW"/>
</dbReference>
<dbReference type="GeneID" id="58090127"/>
<dbReference type="PRINTS" id="PR00834">
    <property type="entry name" value="PROTEASES2C"/>
</dbReference>
<proteinExistence type="inferred from homology"/>
<dbReference type="InterPro" id="IPR001940">
    <property type="entry name" value="Peptidase_S1C"/>
</dbReference>
<evidence type="ECO:0000256" key="7">
    <source>
        <dbReference type="ARBA" id="ARBA00022825"/>
    </source>
</evidence>
<feature type="compositionally biased region" description="Basic and acidic residues" evidence="9">
    <location>
        <begin position="250"/>
        <end position="271"/>
    </location>
</feature>
<dbReference type="InterPro" id="IPR036034">
    <property type="entry name" value="PDZ_sf"/>
</dbReference>
<feature type="transmembrane region" description="Helical" evidence="10">
    <location>
        <begin position="291"/>
        <end position="311"/>
    </location>
</feature>
<dbReference type="SUPFAM" id="SSF50156">
    <property type="entry name" value="PDZ domain-like"/>
    <property type="match status" value="1"/>
</dbReference>
<evidence type="ECO:0000259" key="11">
    <source>
        <dbReference type="SMART" id="SM00228"/>
    </source>
</evidence>
<dbReference type="InterPro" id="IPR009003">
    <property type="entry name" value="Peptidase_S1_PA"/>
</dbReference>
<keyword evidence="6" id="KW-0378">Hydrolase</keyword>
<dbReference type="SMART" id="SM00228">
    <property type="entry name" value="PDZ"/>
    <property type="match status" value="1"/>
</dbReference>
<keyword evidence="8 10" id="KW-1133">Transmembrane helix</keyword>
<feature type="region of interest" description="Disordered" evidence="9">
    <location>
        <begin position="348"/>
        <end position="370"/>
    </location>
</feature>
<feature type="region of interest" description="Disordered" evidence="9">
    <location>
        <begin position="1"/>
        <end position="272"/>
    </location>
</feature>
<dbReference type="Pfam" id="PF13365">
    <property type="entry name" value="Trypsin_2"/>
    <property type="match status" value="1"/>
</dbReference>
<keyword evidence="7" id="KW-0720">Serine protease</keyword>
<comment type="subcellular location">
    <subcellularLocation>
        <location evidence="1">Cell membrane</location>
        <topology evidence="1">Single-pass membrane protein</topology>
    </subcellularLocation>
</comment>
<name>A0A4Q9WCD6_STALU</name>
<evidence type="ECO:0000256" key="8">
    <source>
        <dbReference type="ARBA" id="ARBA00022989"/>
    </source>
</evidence>
<feature type="compositionally biased region" description="Polar residues" evidence="9">
    <location>
        <begin position="136"/>
        <end position="145"/>
    </location>
</feature>
<keyword evidence="10" id="KW-0472">Membrane</keyword>
<dbReference type="SUPFAM" id="SSF50494">
    <property type="entry name" value="Trypsin-like serine proteases"/>
    <property type="match status" value="1"/>
</dbReference>
<comment type="caution">
    <text evidence="12">The sequence shown here is derived from an EMBL/GenBank/DDBJ whole genome shotgun (WGS) entry which is preliminary data.</text>
</comment>
<evidence type="ECO:0000256" key="10">
    <source>
        <dbReference type="SAM" id="Phobius"/>
    </source>
</evidence>
<evidence type="ECO:0000256" key="5">
    <source>
        <dbReference type="ARBA" id="ARBA00022692"/>
    </source>
</evidence>
<dbReference type="InterPro" id="IPR001478">
    <property type="entry name" value="PDZ"/>
</dbReference>
<dbReference type="Gene3D" id="2.30.42.10">
    <property type="match status" value="1"/>
</dbReference>
<feature type="compositionally biased region" description="Basic and acidic residues" evidence="9">
    <location>
        <begin position="213"/>
        <end position="234"/>
    </location>
</feature>
<dbReference type="InterPro" id="IPR051201">
    <property type="entry name" value="Chloro_Bact_Ser_Proteases"/>
</dbReference>
<evidence type="ECO:0000256" key="4">
    <source>
        <dbReference type="ARBA" id="ARBA00022670"/>
    </source>
</evidence>
<comment type="similarity">
    <text evidence="2">Belongs to the peptidase S1C family.</text>
</comment>
<dbReference type="GO" id="GO:0005886">
    <property type="term" value="C:plasma membrane"/>
    <property type="evidence" value="ECO:0007669"/>
    <property type="project" value="UniProtKB-SubCell"/>
</dbReference>
<keyword evidence="5 10" id="KW-0812">Transmembrane</keyword>
<dbReference type="PANTHER" id="PTHR43343:SF3">
    <property type="entry name" value="PROTEASE DO-LIKE 8, CHLOROPLASTIC"/>
    <property type="match status" value="1"/>
</dbReference>
<dbReference type="PANTHER" id="PTHR43343">
    <property type="entry name" value="PEPTIDASE S12"/>
    <property type="match status" value="1"/>
</dbReference>
<feature type="compositionally biased region" description="Basic and acidic residues" evidence="9">
    <location>
        <begin position="21"/>
        <end position="85"/>
    </location>
</feature>
<dbReference type="CDD" id="cd06781">
    <property type="entry name" value="cpPDZ_BsHtra-like"/>
    <property type="match status" value="1"/>
</dbReference>
<dbReference type="AlphaFoldDB" id="A0A4Q9WCD6"/>
<dbReference type="Gene3D" id="2.40.10.10">
    <property type="entry name" value="Trypsin-like serine proteases"/>
    <property type="match status" value="2"/>
</dbReference>
<dbReference type="GO" id="GO:0004252">
    <property type="term" value="F:serine-type endopeptidase activity"/>
    <property type="evidence" value="ECO:0007669"/>
    <property type="project" value="InterPro"/>
</dbReference>
<dbReference type="Pfam" id="PF13180">
    <property type="entry name" value="PDZ_2"/>
    <property type="match status" value="1"/>
</dbReference>
<evidence type="ECO:0000313" key="12">
    <source>
        <dbReference type="EMBL" id="TBW72917.1"/>
    </source>
</evidence>
<evidence type="ECO:0000256" key="6">
    <source>
        <dbReference type="ARBA" id="ARBA00022801"/>
    </source>
</evidence>
<feature type="compositionally biased region" description="Basic and acidic residues" evidence="9">
    <location>
        <begin position="108"/>
        <end position="126"/>
    </location>
</feature>
<protein>
    <recommendedName>
        <fullName evidence="3">Serine protease HtrA-like</fullName>
    </recommendedName>
</protein>
<evidence type="ECO:0000256" key="2">
    <source>
        <dbReference type="ARBA" id="ARBA00010541"/>
    </source>
</evidence>
<dbReference type="Proteomes" id="UP000293637">
    <property type="component" value="Unassembled WGS sequence"/>
</dbReference>
<dbReference type="EMBL" id="SCHB01000002">
    <property type="protein sequence ID" value="TBW72917.1"/>
    <property type="molecule type" value="Genomic_DNA"/>
</dbReference>
<feature type="compositionally biased region" description="Basic and acidic residues" evidence="9">
    <location>
        <begin position="148"/>
        <end position="181"/>
    </location>
</feature>
<feature type="compositionally biased region" description="Polar residues" evidence="9">
    <location>
        <begin position="348"/>
        <end position="362"/>
    </location>
</feature>
<evidence type="ECO:0000256" key="3">
    <source>
        <dbReference type="ARBA" id="ARBA00021768"/>
    </source>
</evidence>
<sequence>MDKGKKQVIPRSQYRRKRREFFHNEEREARIQQEQQEKLKQAKKEAQQSKVNEERVKDNLRKARIEKLTQEEIHQQHSQDIKENTPDTSIQDNNHIKQQVGKETNSIDDEKNTVEHHAKKTDEKIKQQNAIDRADNYQNDEPIQQKTSETKEKPKETELQNDSKDNKEQQRDTLEKQESRPKKTKKKRNSKFNQLTTKKANQEEPPLYTHQQIKKENTQRKNDTETVNSKDEQKQQAANITSAKKNHKQTHQEKSKKTQTEPNKATKENKQDNINNAQILESITKFFKKHWVKVVIVVAVIILILLLSAIFRNVNNTGTNQSGLLNSGNHDKKYTATMKSANSAVKSVVTVESESPKNSTLPKDTKDSESEIGSGVVYKKVDGAIYIMTNAHVVGNEKKQKLTYGNNQTIQGKVVGKDKWSDIAVIKAEAPKDDALTPIDIGDSSNLILGQSILVVGNPLGVDFKGSVSKGIISGMNRFVPADLDKDGKYDVLSKAFQVDAPVNPGNSGGAVVDENGDLIGIASLKINMDNVEGMAFAIPINDAQKIAKQLEDKGKVVYPNTGIDLQNVGDLNDTERKAIKLPDKVKNGVVIKQIDTDSLGEKSGLKTDDVIVELDGKLIEDNLRYRQIIFSHREDLKTITAKIYRDGELKEVKIKLK</sequence>
<keyword evidence="4 12" id="KW-0645">Protease</keyword>
<dbReference type="RefSeq" id="WP_037540868.1">
    <property type="nucleotide sequence ID" value="NZ_CAXOPE010000005.1"/>
</dbReference>
<gene>
    <name evidence="12" type="ORF">EQ812_03500</name>
</gene>
<evidence type="ECO:0000313" key="13">
    <source>
        <dbReference type="Proteomes" id="UP000293637"/>
    </source>
</evidence>
<evidence type="ECO:0000256" key="1">
    <source>
        <dbReference type="ARBA" id="ARBA00004162"/>
    </source>
</evidence>
<dbReference type="InterPro" id="IPR043504">
    <property type="entry name" value="Peptidase_S1_PA_chymotrypsin"/>
</dbReference>
<accession>A0A4Q9WCD6</accession>
<feature type="domain" description="PDZ" evidence="11">
    <location>
        <begin position="562"/>
        <end position="648"/>
    </location>
</feature>
<feature type="compositionally biased region" description="Polar residues" evidence="9">
    <location>
        <begin position="86"/>
        <end position="104"/>
    </location>
</feature>